<dbReference type="GO" id="GO:0050660">
    <property type="term" value="F:flavin adenine dinucleotide binding"/>
    <property type="evidence" value="ECO:0007669"/>
    <property type="project" value="InterPro"/>
</dbReference>
<dbReference type="RefSeq" id="WP_062663350.1">
    <property type="nucleotide sequence ID" value="NZ_FIZX01000002.1"/>
</dbReference>
<organism evidence="3 4">
    <name type="scientific">Grimontia celer</name>
    <dbReference type="NCBI Taxonomy" id="1796497"/>
    <lineage>
        <taxon>Bacteria</taxon>
        <taxon>Pseudomonadati</taxon>
        <taxon>Pseudomonadota</taxon>
        <taxon>Gammaproteobacteria</taxon>
        <taxon>Vibrionales</taxon>
        <taxon>Vibrionaceae</taxon>
        <taxon>Grimontia</taxon>
    </lineage>
</organism>
<reference evidence="4" key="1">
    <citation type="submission" date="2016-02" db="EMBL/GenBank/DDBJ databases">
        <authorList>
            <person name="Rodrigo-Torres Lidia"/>
            <person name="Arahal R.David."/>
        </authorList>
    </citation>
    <scope>NUCLEOTIDE SEQUENCE [LARGE SCALE GENOMIC DNA]</scope>
    <source>
        <strain evidence="4">CECT 9029</strain>
    </source>
</reference>
<evidence type="ECO:0000313" key="3">
    <source>
        <dbReference type="EMBL" id="CZF80878.1"/>
    </source>
</evidence>
<dbReference type="GO" id="GO:0033539">
    <property type="term" value="P:fatty acid beta-oxidation using acyl-CoA dehydrogenase"/>
    <property type="evidence" value="ECO:0007669"/>
    <property type="project" value="TreeGrafter"/>
</dbReference>
<dbReference type="InterPro" id="IPR006091">
    <property type="entry name" value="Acyl-CoA_Oxase/DH_mid-dom"/>
</dbReference>
<dbReference type="AlphaFoldDB" id="A0A128F257"/>
<dbReference type="InterPro" id="IPR009100">
    <property type="entry name" value="AcylCoA_DH/oxidase_NM_dom_sf"/>
</dbReference>
<evidence type="ECO:0000313" key="4">
    <source>
        <dbReference type="Proteomes" id="UP000071641"/>
    </source>
</evidence>
<dbReference type="GO" id="GO:0003995">
    <property type="term" value="F:acyl-CoA dehydrogenase activity"/>
    <property type="evidence" value="ECO:0007669"/>
    <property type="project" value="TreeGrafter"/>
</dbReference>
<dbReference type="Gene3D" id="2.40.110.10">
    <property type="entry name" value="Butyryl-CoA Dehydrogenase, subunit A, domain 2"/>
    <property type="match status" value="1"/>
</dbReference>
<dbReference type="Pfam" id="PF02770">
    <property type="entry name" value="Acyl-CoA_dh_M"/>
    <property type="match status" value="1"/>
</dbReference>
<dbReference type="Proteomes" id="UP000071641">
    <property type="component" value="Unassembled WGS sequence"/>
</dbReference>
<dbReference type="PANTHER" id="PTHR48083:SF2">
    <property type="entry name" value="MEDIUM-CHAIN SPECIFIC ACYL-COA DEHYDROGENASE, MITOCHONDRIAL"/>
    <property type="match status" value="1"/>
</dbReference>
<keyword evidence="4" id="KW-1185">Reference proteome</keyword>
<protein>
    <submittedName>
        <fullName evidence="3">Acyl-CoA dehydrogenase</fullName>
        <ecNumber evidence="3">1.3.99.-</ecNumber>
    </submittedName>
</protein>
<dbReference type="InterPro" id="IPR050741">
    <property type="entry name" value="Acyl-CoA_dehydrogenase"/>
</dbReference>
<feature type="domain" description="Acyl-CoA oxidase/dehydrogenase middle" evidence="2">
    <location>
        <begin position="114"/>
        <end position="204"/>
    </location>
</feature>
<dbReference type="OrthoDB" id="9764895at2"/>
<sequence>MMNLDRYQATYGEKYPDHIEWLREISTAVDSYQDVLTGADFRNPALDKLLLSSFSMTTEERVRMFEQLSYGDPGSLLFSPGPSLSGVILNEAGSDEQKAQFYDYLKAHDCRTFFAVTEPNKGSDAGRLESRLENGVLNGEKWLIGNGARGEMGVVLFKTGSSPLATRAALLTKEMINSGHLERRLLKQHCMRGARLSYLTFNNMPIPRENLLGEHLHPCERGLFSMIRTFNKMRPCVVGLSIGYAQAVIDLLLEHGEEVDIPLETCRHFNTTLANMREMNIAAARTADKEPDNTAYSSMAKIELDDFVKQIRPFLFTHYQKLQSDRFTHVRKFMRDSYGVDFMEGTHVIQKHNLVNILKRNDYQSPWRGL</sequence>
<name>A0A128F257_9GAMM</name>
<dbReference type="InterPro" id="IPR046373">
    <property type="entry name" value="Acyl-CoA_Oxase/DH_mid-dom_sf"/>
</dbReference>
<gene>
    <name evidence="3" type="primary">acdA</name>
    <name evidence="3" type="ORF">GCE9029_02249</name>
</gene>
<dbReference type="Gene3D" id="1.20.140.10">
    <property type="entry name" value="Butyryl-CoA Dehydrogenase, subunit A, domain 3"/>
    <property type="match status" value="1"/>
</dbReference>
<dbReference type="GO" id="GO:0005737">
    <property type="term" value="C:cytoplasm"/>
    <property type="evidence" value="ECO:0007669"/>
    <property type="project" value="TreeGrafter"/>
</dbReference>
<keyword evidence="1 3" id="KW-0560">Oxidoreductase</keyword>
<accession>A0A128F257</accession>
<dbReference type="Gene3D" id="1.10.540.10">
    <property type="entry name" value="Acyl-CoA dehydrogenase/oxidase, N-terminal domain"/>
    <property type="match status" value="1"/>
</dbReference>
<dbReference type="EMBL" id="FIZX01000002">
    <property type="protein sequence ID" value="CZF80878.1"/>
    <property type="molecule type" value="Genomic_DNA"/>
</dbReference>
<dbReference type="InterPro" id="IPR037069">
    <property type="entry name" value="AcylCoA_DH/ox_N_sf"/>
</dbReference>
<dbReference type="SUPFAM" id="SSF56645">
    <property type="entry name" value="Acyl-CoA dehydrogenase NM domain-like"/>
    <property type="match status" value="1"/>
</dbReference>
<dbReference type="EC" id="1.3.99.-" evidence="3"/>
<evidence type="ECO:0000256" key="1">
    <source>
        <dbReference type="ARBA" id="ARBA00023002"/>
    </source>
</evidence>
<proteinExistence type="predicted"/>
<dbReference type="PANTHER" id="PTHR48083">
    <property type="entry name" value="MEDIUM-CHAIN SPECIFIC ACYL-COA DEHYDROGENASE, MITOCHONDRIAL-RELATED"/>
    <property type="match status" value="1"/>
</dbReference>
<evidence type="ECO:0000259" key="2">
    <source>
        <dbReference type="Pfam" id="PF02770"/>
    </source>
</evidence>
<dbReference type="STRING" id="1796497.GCE9029_02249"/>